<keyword evidence="13" id="KW-0812">Transmembrane</keyword>
<comment type="subcellular location">
    <subcellularLocation>
        <location evidence="1">Secreted</location>
    </subcellularLocation>
</comment>
<reference evidence="19" key="1">
    <citation type="submission" date="2025-08" db="UniProtKB">
        <authorList>
            <consortium name="RefSeq"/>
        </authorList>
    </citation>
    <scope>IDENTIFICATION</scope>
    <source>
        <tissue evidence="19">Gonad</tissue>
    </source>
</reference>
<dbReference type="Gene3D" id="2.10.25.10">
    <property type="entry name" value="Laminin"/>
    <property type="match status" value="4"/>
</dbReference>
<evidence type="ECO:0000259" key="15">
    <source>
        <dbReference type="PROSITE" id="PS50026"/>
    </source>
</evidence>
<feature type="disulfide bond" evidence="12">
    <location>
        <begin position="368"/>
        <end position="395"/>
    </location>
</feature>
<evidence type="ECO:0000256" key="3">
    <source>
        <dbReference type="ARBA" id="ARBA00022536"/>
    </source>
</evidence>
<feature type="domain" description="Sushi" evidence="17">
    <location>
        <begin position="1653"/>
        <end position="1711"/>
    </location>
</feature>
<dbReference type="Proteomes" id="UP000515135">
    <property type="component" value="Unplaced"/>
</dbReference>
<feature type="signal peptide" evidence="14">
    <location>
        <begin position="1"/>
        <end position="23"/>
    </location>
</feature>
<feature type="domain" description="Sushi" evidence="17">
    <location>
        <begin position="2615"/>
        <end position="2674"/>
    </location>
</feature>
<proteinExistence type="predicted"/>
<feature type="domain" description="Sushi" evidence="17">
    <location>
        <begin position="867"/>
        <end position="925"/>
    </location>
</feature>
<dbReference type="SUPFAM" id="SSF53300">
    <property type="entry name" value="vWA-like"/>
    <property type="match status" value="2"/>
</dbReference>
<protein>
    <submittedName>
        <fullName evidence="19">Sushi, von Willebrand factor type A, EGF and pentraxin domain-containing protein 1-like</fullName>
    </submittedName>
</protein>
<dbReference type="SMART" id="SM00032">
    <property type="entry name" value="CCP"/>
    <property type="match status" value="35"/>
</dbReference>
<feature type="domain" description="Sushi" evidence="17">
    <location>
        <begin position="1712"/>
        <end position="1770"/>
    </location>
</feature>
<feature type="domain" description="Sushi" evidence="17">
    <location>
        <begin position="1417"/>
        <end position="1475"/>
    </location>
</feature>
<feature type="domain" description="Sushi" evidence="17">
    <location>
        <begin position="1476"/>
        <end position="1534"/>
    </location>
</feature>
<keyword evidence="8" id="KW-0130">Cell adhesion</keyword>
<feature type="disulfide bond" evidence="12">
    <location>
        <begin position="720"/>
        <end position="747"/>
    </location>
</feature>
<dbReference type="PANTHER" id="PTHR45656:SF4">
    <property type="entry name" value="PROTEIN CBR-CLEC-78"/>
    <property type="match status" value="1"/>
</dbReference>
<feature type="domain" description="Sushi" evidence="17">
    <location>
        <begin position="2429"/>
        <end position="2487"/>
    </location>
</feature>
<dbReference type="FunFam" id="2.10.70.10:FF:000064">
    <property type="entry name" value="Fibulin 7"/>
    <property type="match status" value="4"/>
</dbReference>
<dbReference type="Pfam" id="PF00092">
    <property type="entry name" value="VWA"/>
    <property type="match status" value="2"/>
</dbReference>
<evidence type="ECO:0000259" key="16">
    <source>
        <dbReference type="PROSITE" id="PS50234"/>
    </source>
</evidence>
<dbReference type="Pfam" id="PF00008">
    <property type="entry name" value="EGF"/>
    <property type="match status" value="1"/>
</dbReference>
<feature type="disulfide bond" evidence="12">
    <location>
        <begin position="779"/>
        <end position="806"/>
    </location>
</feature>
<feature type="disulfide bond" evidence="12">
    <location>
        <begin position="2361"/>
        <end position="2388"/>
    </location>
</feature>
<keyword evidence="3 11" id="KW-0245">EGF-like domain</keyword>
<dbReference type="InterPro" id="IPR001881">
    <property type="entry name" value="EGF-like_Ca-bd_dom"/>
</dbReference>
<feature type="domain" description="Sushi" evidence="17">
    <location>
        <begin position="1830"/>
        <end position="1888"/>
    </location>
</feature>
<keyword evidence="13" id="KW-0472">Membrane</keyword>
<feature type="disulfide bond" evidence="12">
    <location>
        <begin position="1800"/>
        <end position="1827"/>
    </location>
</feature>
<evidence type="ECO:0000313" key="18">
    <source>
        <dbReference type="Proteomes" id="UP000515135"/>
    </source>
</evidence>
<feature type="disulfide bond" evidence="12">
    <location>
        <begin position="603"/>
        <end position="630"/>
    </location>
</feature>
<dbReference type="SUPFAM" id="SSF57184">
    <property type="entry name" value="Growth factor receptor domain"/>
    <property type="match status" value="1"/>
</dbReference>
<feature type="disulfide bond" evidence="12">
    <location>
        <begin position="2153"/>
        <end position="2180"/>
    </location>
</feature>
<evidence type="ECO:0000256" key="9">
    <source>
        <dbReference type="ARBA" id="ARBA00023157"/>
    </source>
</evidence>
<feature type="disulfide bond" evidence="12">
    <location>
        <begin position="291"/>
        <end position="318"/>
    </location>
</feature>
<evidence type="ECO:0000256" key="4">
    <source>
        <dbReference type="ARBA" id="ARBA00022659"/>
    </source>
</evidence>
<feature type="disulfide bond" evidence="12">
    <location>
        <begin position="1072"/>
        <end position="1099"/>
    </location>
</feature>
<feature type="disulfide bond" evidence="12">
    <location>
        <begin position="2517"/>
        <end position="2544"/>
    </location>
</feature>
<keyword evidence="10" id="KW-0325">Glycoprotein</keyword>
<dbReference type="FunFam" id="3.40.50.410:FF:000157">
    <property type="entry name" value="Uncharacterized protein"/>
    <property type="match status" value="1"/>
</dbReference>
<dbReference type="GO" id="GO:0005576">
    <property type="term" value="C:extracellular region"/>
    <property type="evidence" value="ECO:0007669"/>
    <property type="project" value="UniProtKB-SubCell"/>
</dbReference>
<feature type="disulfide bond" evidence="12">
    <location>
        <begin position="896"/>
        <end position="923"/>
    </location>
</feature>
<feature type="domain" description="Sushi" evidence="17">
    <location>
        <begin position="1299"/>
        <end position="1357"/>
    </location>
</feature>
<feature type="disulfide bond" evidence="12">
    <location>
        <begin position="1859"/>
        <end position="1886"/>
    </location>
</feature>
<keyword evidence="4 12" id="KW-0768">Sushi</keyword>
<feature type="disulfide bond" evidence="12">
    <location>
        <begin position="1328"/>
        <end position="1355"/>
    </location>
</feature>
<feature type="domain" description="EGF-like" evidence="15">
    <location>
        <begin position="2390"/>
        <end position="2426"/>
    </location>
</feature>
<feature type="disulfide bond" evidence="12">
    <location>
        <begin position="662"/>
        <end position="689"/>
    </location>
</feature>
<feature type="disulfide bond" evidence="12">
    <location>
        <begin position="1013"/>
        <end position="1040"/>
    </location>
</feature>
<feature type="domain" description="Sushi" evidence="17">
    <location>
        <begin position="1949"/>
        <end position="2007"/>
    </location>
</feature>
<feature type="domain" description="VWFA" evidence="16">
    <location>
        <begin position="38"/>
        <end position="214"/>
    </location>
</feature>
<dbReference type="InterPro" id="IPR000436">
    <property type="entry name" value="Sushi_SCR_CCP_dom"/>
</dbReference>
<dbReference type="PROSITE" id="PS50923">
    <property type="entry name" value="SUSHI"/>
    <property type="match status" value="35"/>
</dbReference>
<feature type="domain" description="Sushi" evidence="17">
    <location>
        <begin position="1535"/>
        <end position="1593"/>
    </location>
</feature>
<dbReference type="InterPro" id="IPR024731">
    <property type="entry name" value="NELL2-like_EGF"/>
</dbReference>
<name>A0A6P4YYC2_BRABE</name>
<evidence type="ECO:0000256" key="10">
    <source>
        <dbReference type="ARBA" id="ARBA00023180"/>
    </source>
</evidence>
<dbReference type="InterPro" id="IPR036465">
    <property type="entry name" value="vWFA_dom_sf"/>
</dbReference>
<dbReference type="CDD" id="cd01450">
    <property type="entry name" value="vWFA_subfamily_ECM"/>
    <property type="match status" value="1"/>
</dbReference>
<feature type="domain" description="VWFA" evidence="16">
    <location>
        <begin position="1116"/>
        <end position="1295"/>
    </location>
</feature>
<dbReference type="GO" id="GO:0007155">
    <property type="term" value="P:cell adhesion"/>
    <property type="evidence" value="ECO:0007669"/>
    <property type="project" value="UniProtKB-KW"/>
</dbReference>
<feature type="domain" description="Sushi" evidence="17">
    <location>
        <begin position="2125"/>
        <end position="2182"/>
    </location>
</feature>
<feature type="domain" description="Sushi" evidence="17">
    <location>
        <begin position="1043"/>
        <end position="1101"/>
    </location>
</feature>
<dbReference type="KEGG" id="bbel:109471796"/>
<dbReference type="InterPro" id="IPR051277">
    <property type="entry name" value="SEZ6_CSMD_C4BPB_Regulators"/>
</dbReference>
<dbReference type="InterPro" id="IPR009030">
    <property type="entry name" value="Growth_fac_rcpt_cys_sf"/>
</dbReference>
<dbReference type="CDD" id="cd00033">
    <property type="entry name" value="CCP"/>
    <property type="match status" value="35"/>
</dbReference>
<feature type="disulfide bond" evidence="12">
    <location>
        <begin position="1978"/>
        <end position="2005"/>
    </location>
</feature>
<keyword evidence="6" id="KW-0677">Repeat</keyword>
<feature type="domain" description="Sushi" evidence="17">
    <location>
        <begin position="340"/>
        <end position="397"/>
    </location>
</feature>
<feature type="domain" description="Sushi" evidence="17">
    <location>
        <begin position="926"/>
        <end position="983"/>
    </location>
</feature>
<feature type="chain" id="PRO_5028474398" evidence="14">
    <location>
        <begin position="24"/>
        <end position="2730"/>
    </location>
</feature>
<dbReference type="CDD" id="cd00054">
    <property type="entry name" value="EGF_CA"/>
    <property type="match status" value="3"/>
</dbReference>
<dbReference type="PROSITE" id="PS01186">
    <property type="entry name" value="EGF_2"/>
    <property type="match status" value="3"/>
</dbReference>
<dbReference type="PROSITE" id="PS00010">
    <property type="entry name" value="ASX_HYDROXYL"/>
    <property type="match status" value="2"/>
</dbReference>
<keyword evidence="9 11" id="KW-1015">Disulfide bond</keyword>
<accession>A0A6P4YYC2</accession>
<evidence type="ECO:0000256" key="6">
    <source>
        <dbReference type="ARBA" id="ARBA00022737"/>
    </source>
</evidence>
<dbReference type="InterPro" id="IPR000742">
    <property type="entry name" value="EGF"/>
</dbReference>
<feature type="domain" description="EGF-like" evidence="15">
    <location>
        <begin position="222"/>
        <end position="260"/>
    </location>
</feature>
<feature type="domain" description="Sushi" evidence="17">
    <location>
        <begin position="1889"/>
        <end position="1948"/>
    </location>
</feature>
<keyword evidence="13" id="KW-1133">Transmembrane helix</keyword>
<evidence type="ECO:0000256" key="12">
    <source>
        <dbReference type="PROSITE-ProRule" id="PRU00302"/>
    </source>
</evidence>
<feature type="domain" description="Sushi" evidence="17">
    <location>
        <begin position="457"/>
        <end position="515"/>
    </location>
</feature>
<dbReference type="InterPro" id="IPR035976">
    <property type="entry name" value="Sushi/SCR/CCP_sf"/>
</dbReference>
<evidence type="ECO:0000256" key="1">
    <source>
        <dbReference type="ARBA" id="ARBA00004613"/>
    </source>
</evidence>
<dbReference type="Gene3D" id="3.40.50.410">
    <property type="entry name" value="von Willebrand factor, type A domain"/>
    <property type="match status" value="2"/>
</dbReference>
<feature type="disulfide bond" evidence="12">
    <location>
        <begin position="2212"/>
        <end position="2239"/>
    </location>
</feature>
<evidence type="ECO:0000256" key="7">
    <source>
        <dbReference type="ARBA" id="ARBA00022837"/>
    </source>
</evidence>
<feature type="domain" description="Sushi" evidence="17">
    <location>
        <begin position="2183"/>
        <end position="2241"/>
    </location>
</feature>
<keyword evidence="2" id="KW-0964">Secreted</keyword>
<feature type="disulfide bond" evidence="12">
    <location>
        <begin position="1564"/>
        <end position="1591"/>
    </location>
</feature>
<feature type="disulfide bond" evidence="12">
    <location>
        <begin position="2458"/>
        <end position="2485"/>
    </location>
</feature>
<feature type="domain" description="Sushi" evidence="17">
    <location>
        <begin position="1594"/>
        <end position="1652"/>
    </location>
</feature>
<evidence type="ECO:0000256" key="5">
    <source>
        <dbReference type="ARBA" id="ARBA00022729"/>
    </source>
</evidence>
<evidence type="ECO:0000256" key="8">
    <source>
        <dbReference type="ARBA" id="ARBA00022889"/>
    </source>
</evidence>
<feature type="transmembrane region" description="Helical" evidence="13">
    <location>
        <begin position="2687"/>
        <end position="2712"/>
    </location>
</feature>
<keyword evidence="5 14" id="KW-0732">Signal</keyword>
<dbReference type="PANTHER" id="PTHR45656">
    <property type="entry name" value="PROTEIN CBR-CLEC-78"/>
    <property type="match status" value="1"/>
</dbReference>
<feature type="disulfide bond" evidence="12">
    <location>
        <begin position="1505"/>
        <end position="1532"/>
    </location>
</feature>
<feature type="domain" description="Sushi" evidence="17">
    <location>
        <begin position="2488"/>
        <end position="2546"/>
    </location>
</feature>
<feature type="disulfide bond" evidence="12">
    <location>
        <begin position="1446"/>
        <end position="1473"/>
    </location>
</feature>
<evidence type="ECO:0000259" key="17">
    <source>
        <dbReference type="PROSITE" id="PS50923"/>
    </source>
</evidence>
<feature type="disulfide bond" evidence="12">
    <location>
        <begin position="954"/>
        <end position="981"/>
    </location>
</feature>
<sequence length="2730" mass="282621">MKSALGLVSAVLAANVYMAVSQATVPPALPNNCLYPVDLVFLVDSSESFRTSGFNDAKTFLQNVVNYFTLGENDTRVGVVTFSNEDEQVTRVRLNENYTRVELLTEIRNIPYDRGHTFTGLGLDHVRNNSFLEVNGRRNSTLDFLVVLTDDESEDNVSGPAQLIRDMGITVFAVGVGPENDISQATLETIAGDPNRVFRLTDHDELVDSVRARAIGGDICNATNLCDPHPCHVDATCRLLGRTFECSCNIGFVGDGFTCSVVQCPVLSAPVNGALSPAGRRQYQDVVTFTCNSGYNLVGATSITCQQNGAWTASPPTCNPTPTCQADGTWSHPVPVCTPVECPVLTTLTNGALSTTSRTYQTVVTFTCNSGYVLNGFPTTTCQAGGTWSNSVPTCTPRPCPLRAAPTNGAVSPTGAVSYPDGVTFTCSSGYTLNGAATATCQASGAWSDPVPTCTPRPCPALTAPTNGALSPLGPHAFPTVVTFTCNSGYVRNGAADTTCRADGTWSNPVPTCTAVQCPARTAPANGAVTPTGAVSYPNSVTFTCNTGYTLNGVATQTCRADGTWSNNDPTCTLAQCPSLTAPANGALSTTDTSFNTVVTITCNSGYVLNGVPTVTCQAGGTWSNTLPTCPPRTCSARAAPANGAVSPTGAVSYPNSVTFTCNTGYTLNGVAAQTCRADGTWSHPDPTCTQVQCPPLTAPANGALSTTVRTYLTVVTFTCNPGYNRNGATSATCQADGTWSNSVPTCTPVQCSARAAPANGAVSPTGAVSYPNGVTFTCNTGYALNGVATPTCQADTTWSNPVPTCILGQCSSLTAPANGALSTTATSYLTVVTFTCNAGYVLTGATSTTCQANGAWSNPVHTCTPVQCTARTAPANGAVSPTGPVSYPGGVTFTCNSGYTLSGVATSTCQADRTWSDPVPTCPPRQCPPLTAPTNGVLSTTSTSYLTVVGFTCNSGYVRTGAATATCQDDGTWSGSVPTCTRIQCSTLTAPSNGALSPAAANSYQDVVTFTCNSGYTLNGATAVTCRADGTWSNPVPTCTGVQCPALTAPANGGLSPTGAVSYPNEVTFTCDPGYRLVGVDRLACRADGTWNNVAPTCRFTIPTPLANTCPYAVDLVFLVDSSSSWGANRFENAKTFVQNVANYFTLGENDTRVGVVTYNDFDEQVIRIRLNENYTRVEALTAIRNIPYESGISTFTGRGLEHVSNNSFLMAFGQRKNMLVVLTDGNSTDDVNATSQYLRRLLVSIFAVGVGEEADVSQDTLQTIAGDPTRVFRLTSYDFLTDDNRAASVRQSICDAVRCPALPAPTNGALSHTGLISPQTVVTFTCNPGYSLDGQSTITCLQSGFYTGPIPTCIPVQCPNLTAPANGAVSPTGAVSYPNGVTFSCDSGYGLSGVATLTCRADGTWSSLPPTCQPGQCSTLTPPTNGALSPVGATSFQNVVTFTCNPGYERNGASSVTCQANLIWSAPVPTCDRVQCPLLGALANGVLSPSGATSYQDVVQFICNQGYEVNGPASTTCQADQTWSNPVRPCQAVQCPTLTTPANGGLNPAGPHFYQNQVTFTCNQGYGLSGASRLTCQADGMWSNSVPSCILGQCPTLAAPANGGLSPTGTTAYQTVVTFTCNLGYQLVGDSSTTCQAGLTWSSAIPTCQPVPCPTLAAPANGIVSPTGAASYQDQVQFICNAGYSRVGAPSSTCQANGTWSDPVPACNVVQCPTLVAPTNGALSPTGATSYLTVVTFTCNTGYDRNGAADATCQADGTWSRDVPTCTAVTCPTLTNPANGVLSPSGSNSYQNTVTLTCDAGYQSSGVSTITCQADRSWSAAIPTCNPVQCQPLTAPVNGGLSPAGATSYQVTVLFTCNQGYELVGAASATCRADQTWSETPPTCRVVQCPLLSAPVNGALSPSGATSYNDAVTFTCDTGYQLNGPSDVLTCRADGTWSNTAPTCTVVRCLALTAPANGALSPAGANSYTNVVTFTCNQGYERQGASSATCQADGTWSNAVATCIPVQCQQLTAPANGVLSPTGPISYQNGVDFRCNVGYQLNGASRATCQADQTWSANVPTCTVVQCPLLTAPANGALSPAGVTAYNTVVRFTCVQGYVLTGAADVTCQADGTWSARPTCRPVQCPILSAPDNGSLSTGANSYQTVVTFNCNLGYERVGFASAICQFDSTWSNTVPTCRAVQCPLLTHPANGVVNPIGRNSYQDVVRFTCNTGFELNGEPSATCRADRTWSEPVPTCTDINECRLNMCHSLATCTNTIGSFRCNCFSGYSGDGFTCRDINECAPTSPCHQWAVCTNLPGSFMCNCTEGYIGNGFICAELPCDRWTWRLGPGVFCGDPGAPASGAQQGTYYQGGQVDFSCDDGYTLVGNSAIRCQVTATWSGTLPTCRLGDPCAPNPCINGGQCFPTITSFRCRCASGYLGQTCNRQLQCPTLQAPTNGNLSPIGVASNQTVVTFTCNSGYTLTGDATTTCQADERWSNPVPTCTPVQCSARAAPANGAVSPIGAVSYPNGATFTCNTGYTLSGAAAQTCRADGTWSNAVPTCSSSSTGGTQCPARAAPTNGAVSHTGAVSPTNSITFTCSSGYTLNGDDTATCQADGTWDKNSDPTCTRTGIIQCPTLTAPTNGVQTPPSGPYNHEQLVMFTCNSGYSLNGNSITRCQMDGTWSNAVPTCTPTTGTTGGLTSNEIAAIAGGSALALVLLLALLACVAGASRKAGEKKPARSPSGPTYP</sequence>
<evidence type="ECO:0000256" key="14">
    <source>
        <dbReference type="SAM" id="SignalP"/>
    </source>
</evidence>
<feature type="domain" description="Sushi" evidence="17">
    <location>
        <begin position="984"/>
        <end position="1042"/>
    </location>
</feature>
<dbReference type="PROSITE" id="PS50026">
    <property type="entry name" value="EGF_3"/>
    <property type="match status" value="4"/>
</dbReference>
<feature type="disulfide bond" evidence="12">
    <location>
        <begin position="1623"/>
        <end position="1650"/>
    </location>
</feature>
<comment type="caution">
    <text evidence="11">Lacks conserved residue(s) required for the propagation of feature annotation.</text>
</comment>
<feature type="domain" description="Sushi" evidence="17">
    <location>
        <begin position="262"/>
        <end position="320"/>
    </location>
</feature>
<gene>
    <name evidence="19" type="primary">LOC109471796</name>
</gene>
<dbReference type="FunFam" id="2.10.25.10:FF:000095">
    <property type="entry name" value="Notch, isoform B"/>
    <property type="match status" value="1"/>
</dbReference>
<organism evidence="18 19">
    <name type="scientific">Branchiostoma belcheri</name>
    <name type="common">Amphioxus</name>
    <dbReference type="NCBI Taxonomy" id="7741"/>
    <lineage>
        <taxon>Eukaryota</taxon>
        <taxon>Metazoa</taxon>
        <taxon>Chordata</taxon>
        <taxon>Cephalochordata</taxon>
        <taxon>Leptocardii</taxon>
        <taxon>Amphioxiformes</taxon>
        <taxon>Branchiostomatidae</taxon>
        <taxon>Branchiostoma</taxon>
    </lineage>
</organism>
<feature type="domain" description="Sushi" evidence="17">
    <location>
        <begin position="633"/>
        <end position="691"/>
    </location>
</feature>
<feature type="domain" description="Sushi" evidence="17">
    <location>
        <begin position="2334"/>
        <end position="2390"/>
    </location>
</feature>
<dbReference type="SMART" id="SM00179">
    <property type="entry name" value="EGF_CA"/>
    <property type="match status" value="3"/>
</dbReference>
<feature type="domain" description="Sushi" evidence="17">
    <location>
        <begin position="809"/>
        <end position="866"/>
    </location>
</feature>
<feature type="disulfide bond" evidence="12">
    <location>
        <begin position="486"/>
        <end position="513"/>
    </location>
</feature>
<dbReference type="GeneID" id="109471796"/>
<dbReference type="FunFam" id="2.10.25.10:FF:000038">
    <property type="entry name" value="Fibrillin 2"/>
    <property type="match status" value="2"/>
</dbReference>
<dbReference type="GO" id="GO:0005509">
    <property type="term" value="F:calcium ion binding"/>
    <property type="evidence" value="ECO:0007669"/>
    <property type="project" value="InterPro"/>
</dbReference>
<dbReference type="PROSITE" id="PS50234">
    <property type="entry name" value="VWFA"/>
    <property type="match status" value="2"/>
</dbReference>
<dbReference type="SMART" id="SM00327">
    <property type="entry name" value="VWA"/>
    <property type="match status" value="2"/>
</dbReference>
<feature type="disulfide bond" evidence="12">
    <location>
        <begin position="545"/>
        <end position="572"/>
    </location>
</feature>
<feature type="disulfide bond" evidence="12">
    <location>
        <begin position="1741"/>
        <end position="1768"/>
    </location>
</feature>
<feature type="domain" description="Sushi" evidence="17">
    <location>
        <begin position="750"/>
        <end position="808"/>
    </location>
</feature>
<feature type="domain" description="Sushi" evidence="17">
    <location>
        <begin position="2008"/>
        <end position="2066"/>
    </location>
</feature>
<dbReference type="InterPro" id="IPR000152">
    <property type="entry name" value="EGF-type_Asp/Asn_hydroxyl_site"/>
</dbReference>
<dbReference type="PROSITE" id="PS01187">
    <property type="entry name" value="EGF_CA"/>
    <property type="match status" value="1"/>
</dbReference>
<feature type="domain" description="Sushi" evidence="17">
    <location>
        <begin position="398"/>
        <end position="456"/>
    </location>
</feature>
<dbReference type="SUPFAM" id="SSF57535">
    <property type="entry name" value="Complement control module/SCR domain"/>
    <property type="match status" value="34"/>
</dbReference>
<feature type="domain" description="Sushi" evidence="17">
    <location>
        <begin position="692"/>
        <end position="749"/>
    </location>
</feature>
<dbReference type="SMART" id="SM00181">
    <property type="entry name" value="EGF"/>
    <property type="match status" value="5"/>
</dbReference>
<feature type="domain" description="Sushi" evidence="17">
    <location>
        <begin position="2067"/>
        <end position="2124"/>
    </location>
</feature>
<feature type="domain" description="Sushi" evidence="17">
    <location>
        <begin position="2552"/>
        <end position="2611"/>
    </location>
</feature>
<dbReference type="PROSITE" id="PS00022">
    <property type="entry name" value="EGF_1"/>
    <property type="match status" value="1"/>
</dbReference>
<evidence type="ECO:0000256" key="13">
    <source>
        <dbReference type="SAM" id="Phobius"/>
    </source>
</evidence>
<dbReference type="Gene3D" id="2.10.70.10">
    <property type="entry name" value="Complement Module, domain 1"/>
    <property type="match status" value="35"/>
</dbReference>
<feature type="disulfide bond" evidence="12">
    <location>
        <begin position="1682"/>
        <end position="1709"/>
    </location>
</feature>
<feature type="disulfide bond" evidence="12">
    <location>
        <begin position="427"/>
        <end position="454"/>
    </location>
</feature>
<dbReference type="CDD" id="cd01472">
    <property type="entry name" value="vWA_collagen"/>
    <property type="match status" value="1"/>
</dbReference>
<feature type="domain" description="EGF-like" evidence="15">
    <location>
        <begin position="2241"/>
        <end position="2277"/>
    </location>
</feature>
<feature type="disulfide bond" evidence="12">
    <location>
        <begin position="837"/>
        <end position="864"/>
    </location>
</feature>
<evidence type="ECO:0000256" key="2">
    <source>
        <dbReference type="ARBA" id="ARBA00022525"/>
    </source>
</evidence>
<feature type="domain" description="Sushi" evidence="17">
    <location>
        <begin position="1771"/>
        <end position="1829"/>
    </location>
</feature>
<feature type="disulfide bond" evidence="12">
    <location>
        <begin position="1387"/>
        <end position="1414"/>
    </location>
</feature>
<feature type="disulfide bond" evidence="12">
    <location>
        <begin position="2645"/>
        <end position="2672"/>
    </location>
</feature>
<keyword evidence="18" id="KW-1185">Reference proteome</keyword>
<feature type="domain" description="EGF-like" evidence="15">
    <location>
        <begin position="2280"/>
        <end position="2319"/>
    </location>
</feature>
<dbReference type="InterPro" id="IPR018097">
    <property type="entry name" value="EGF_Ca-bd_CS"/>
</dbReference>
<feature type="domain" description="Sushi" evidence="17">
    <location>
        <begin position="575"/>
        <end position="632"/>
    </location>
</feature>
<feature type="disulfide bond" evidence="11">
    <location>
        <begin position="2416"/>
        <end position="2425"/>
    </location>
</feature>
<dbReference type="Pfam" id="PF12947">
    <property type="entry name" value="EGF_3"/>
    <property type="match status" value="3"/>
</dbReference>
<dbReference type="RefSeq" id="XP_019626709.1">
    <property type="nucleotide sequence ID" value="XM_019771150.1"/>
</dbReference>
<feature type="domain" description="Sushi" evidence="17">
    <location>
        <begin position="516"/>
        <end position="574"/>
    </location>
</feature>
<evidence type="ECO:0000256" key="11">
    <source>
        <dbReference type="PROSITE-ProRule" id="PRU00076"/>
    </source>
</evidence>
<keyword evidence="7" id="KW-0106">Calcium</keyword>
<dbReference type="OrthoDB" id="406096at2759"/>
<feature type="domain" description="Sushi" evidence="17">
    <location>
        <begin position="1358"/>
        <end position="1416"/>
    </location>
</feature>
<dbReference type="InterPro" id="IPR002035">
    <property type="entry name" value="VWF_A"/>
</dbReference>
<dbReference type="Pfam" id="PF00084">
    <property type="entry name" value="Sushi"/>
    <property type="match status" value="35"/>
</dbReference>
<evidence type="ECO:0000313" key="19">
    <source>
        <dbReference type="RefSeq" id="XP_019626709.1"/>
    </source>
</evidence>
<feature type="disulfide bond" evidence="12">
    <location>
        <begin position="2037"/>
        <end position="2064"/>
    </location>
</feature>